<dbReference type="Proteomes" id="UP000268093">
    <property type="component" value="Unassembled WGS sequence"/>
</dbReference>
<keyword evidence="2" id="KW-0813">Transport</keyword>
<organism evidence="13 14">
    <name type="scientific">Jimgerdemannia flammicorona</name>
    <dbReference type="NCBI Taxonomy" id="994334"/>
    <lineage>
        <taxon>Eukaryota</taxon>
        <taxon>Fungi</taxon>
        <taxon>Fungi incertae sedis</taxon>
        <taxon>Mucoromycota</taxon>
        <taxon>Mucoromycotina</taxon>
        <taxon>Endogonomycetes</taxon>
        <taxon>Endogonales</taxon>
        <taxon>Endogonaceae</taxon>
        <taxon>Jimgerdemannia</taxon>
    </lineage>
</organism>
<evidence type="ECO:0000256" key="6">
    <source>
        <dbReference type="ARBA" id="ARBA00022958"/>
    </source>
</evidence>
<keyword evidence="3" id="KW-0633">Potassium transport</keyword>
<evidence type="ECO:0000256" key="9">
    <source>
        <dbReference type="ARBA" id="ARBA00023136"/>
    </source>
</evidence>
<dbReference type="GO" id="GO:0005267">
    <property type="term" value="F:potassium channel activity"/>
    <property type="evidence" value="ECO:0007669"/>
    <property type="project" value="UniProtKB-KW"/>
</dbReference>
<dbReference type="InterPro" id="IPR003929">
    <property type="entry name" value="K_chnl_BK_asu"/>
</dbReference>
<keyword evidence="4" id="KW-0812">Transmembrane</keyword>
<evidence type="ECO:0000313" key="13">
    <source>
        <dbReference type="EMBL" id="RUP51191.1"/>
    </source>
</evidence>
<keyword evidence="5" id="KW-0631">Potassium channel</keyword>
<reference evidence="13 14" key="1">
    <citation type="journal article" date="2018" name="New Phytol.">
        <title>Phylogenomics of Endogonaceae and evolution of mycorrhizas within Mucoromycota.</title>
        <authorList>
            <person name="Chang Y."/>
            <person name="Desiro A."/>
            <person name="Na H."/>
            <person name="Sandor L."/>
            <person name="Lipzen A."/>
            <person name="Clum A."/>
            <person name="Barry K."/>
            <person name="Grigoriev I.V."/>
            <person name="Martin F.M."/>
            <person name="Stajich J.E."/>
            <person name="Smith M.E."/>
            <person name="Bonito G."/>
            <person name="Spatafora J.W."/>
        </authorList>
    </citation>
    <scope>NUCLEOTIDE SEQUENCE [LARGE SCALE GENOMIC DNA]</scope>
    <source>
        <strain evidence="13 14">GMNB39</strain>
    </source>
</reference>
<evidence type="ECO:0000313" key="14">
    <source>
        <dbReference type="Proteomes" id="UP000268093"/>
    </source>
</evidence>
<keyword evidence="6" id="KW-0630">Potassium</keyword>
<dbReference type="PANTHER" id="PTHR10027:SF10">
    <property type="entry name" value="SLOWPOKE 2, ISOFORM D"/>
    <property type="match status" value="1"/>
</dbReference>
<dbReference type="Pfam" id="PF22614">
    <property type="entry name" value="Slo-like_RCK"/>
    <property type="match status" value="2"/>
</dbReference>
<keyword evidence="8" id="KW-0406">Ion transport</keyword>
<evidence type="ECO:0000256" key="10">
    <source>
        <dbReference type="ARBA" id="ARBA00023303"/>
    </source>
</evidence>
<evidence type="ECO:0000256" key="2">
    <source>
        <dbReference type="ARBA" id="ARBA00022448"/>
    </source>
</evidence>
<evidence type="ECO:0000256" key="5">
    <source>
        <dbReference type="ARBA" id="ARBA00022826"/>
    </source>
</evidence>
<feature type="domain" description="RCK N-terminal" evidence="12">
    <location>
        <begin position="6"/>
        <end position="95"/>
    </location>
</feature>
<accession>A0A433DK81</accession>
<keyword evidence="14" id="KW-1185">Reference proteome</keyword>
<dbReference type="PANTHER" id="PTHR10027">
    <property type="entry name" value="CALCIUM-ACTIVATED POTASSIUM CHANNEL ALPHA CHAIN"/>
    <property type="match status" value="1"/>
</dbReference>
<evidence type="ECO:0000259" key="12">
    <source>
        <dbReference type="Pfam" id="PF22614"/>
    </source>
</evidence>
<name>A0A433DK81_9FUNG</name>
<keyword evidence="10" id="KW-0407">Ion channel</keyword>
<feature type="domain" description="Calcium-activated potassium channel BK alpha subunit" evidence="11">
    <location>
        <begin position="155"/>
        <end position="259"/>
    </location>
</feature>
<dbReference type="InterPro" id="IPR003148">
    <property type="entry name" value="RCK_N"/>
</dbReference>
<evidence type="ECO:0000256" key="8">
    <source>
        <dbReference type="ARBA" id="ARBA00023065"/>
    </source>
</evidence>
<dbReference type="GO" id="GO:0016020">
    <property type="term" value="C:membrane"/>
    <property type="evidence" value="ECO:0007669"/>
    <property type="project" value="UniProtKB-SubCell"/>
</dbReference>
<evidence type="ECO:0000256" key="7">
    <source>
        <dbReference type="ARBA" id="ARBA00022989"/>
    </source>
</evidence>
<dbReference type="AlphaFoldDB" id="A0A433DK81"/>
<sequence>MSSQAVILNPAEPAPTLQTFLKDPVYNRRVQYIKGTSHLPKLSFYEGSGLSWQSLEKIQAHTASAYFILAKKFTAQSETIDAENVLRAMALSKYGCSDKLYLQCILPENKIHFENLRKIQEATRVENMAYNPTGFAAFSLPFDVLNQLCPLDPRQIICIDELKLGIFAHSCLTPGFATLIYTLTTSFTNESAEELRFLRNLDNQNKMHIGVDSAIIVDYVRGCAQSIHTTKLSTFFRGLKFWEISELCFTHVGVVLFGLGIRRDERDPLTIDLRRRRRRGSFSGSDRWQTHATNDDDYRNYNVLLNPDDYVVQGGEVAFVVASDEAEAARVASYGLQMERQAVAFDEFENERTSLLKRGKAKAQTDSFAVSQSQGISGQNATFEYLPGLATKPLPVPCRPIPSFTIEDDGQTQRRDHIQTGHRARAMSVPLTSVIGTDSIKTSHQKHSHQFNSRVTSFPGGLPMSPVLLPHNIGSEEATSSLIEHLQDHIVLCDYSGSFPRNLDCFIRPLRKCHLDRFLPVVILCPSRPNQGQWKMLAEFDQVGQTWISARPSSCNVYLIQANPMTREGLNSARIAQARYAVVLTDSTRILKDGEKTEDAPATLVYLNIRALNPSAHIFVEYIHTENTKLMKAFALGRDLQAFNTPAFMSGSVFTVSMLVFDEDDVNSKLWFGSSFTLFLLVILNSQDSIICQSYYQPHLVTILQHLLFGAPPHHLASGKTCPAPSHSHVFQAHVPAAFVGLGYAMLFRYMVRQRRAVPLGLYRTTKLNDNEWYTEAESEELMYVFTCPPGDTILRENDEVFILCRRDPSVERDGVTEL</sequence>
<evidence type="ECO:0000256" key="1">
    <source>
        <dbReference type="ARBA" id="ARBA00004141"/>
    </source>
</evidence>
<comment type="caution">
    <text evidence="13">The sequence shown here is derived from an EMBL/GenBank/DDBJ whole genome shotgun (WGS) entry which is preliminary data.</text>
</comment>
<comment type="subcellular location">
    <subcellularLocation>
        <location evidence="1">Membrane</location>
        <topology evidence="1">Multi-pass membrane protein</topology>
    </subcellularLocation>
</comment>
<dbReference type="Gene3D" id="3.40.50.720">
    <property type="entry name" value="NAD(P)-binding Rossmann-like Domain"/>
    <property type="match status" value="1"/>
</dbReference>
<evidence type="ECO:0000256" key="3">
    <source>
        <dbReference type="ARBA" id="ARBA00022538"/>
    </source>
</evidence>
<dbReference type="Pfam" id="PF03493">
    <property type="entry name" value="BK_channel_a"/>
    <property type="match status" value="1"/>
</dbReference>
<dbReference type="InterPro" id="IPR047871">
    <property type="entry name" value="K_chnl_Slo-like"/>
</dbReference>
<dbReference type="OrthoDB" id="297496at2759"/>
<feature type="domain" description="RCK N-terminal" evidence="12">
    <location>
        <begin position="486"/>
        <end position="620"/>
    </location>
</feature>
<evidence type="ECO:0000256" key="4">
    <source>
        <dbReference type="ARBA" id="ARBA00022692"/>
    </source>
</evidence>
<dbReference type="EMBL" id="RBNI01000895">
    <property type="protein sequence ID" value="RUP51191.1"/>
    <property type="molecule type" value="Genomic_DNA"/>
</dbReference>
<evidence type="ECO:0000259" key="11">
    <source>
        <dbReference type="Pfam" id="PF03493"/>
    </source>
</evidence>
<keyword evidence="7" id="KW-1133">Transmembrane helix</keyword>
<protein>
    <submittedName>
        <fullName evidence="13">Uncharacterized protein</fullName>
    </submittedName>
</protein>
<keyword evidence="9" id="KW-0472">Membrane</keyword>
<gene>
    <name evidence="13" type="ORF">BC936DRAFT_149489</name>
</gene>
<proteinExistence type="predicted"/>